<dbReference type="OrthoDB" id="7605688at2"/>
<dbReference type="AlphaFoldDB" id="A0A5S3P9L8"/>
<gene>
    <name evidence="3" type="ORF">FEV51_03125</name>
</gene>
<dbReference type="SUPFAM" id="SSF47413">
    <property type="entry name" value="lambda repressor-like DNA-binding domains"/>
    <property type="match status" value="1"/>
</dbReference>
<dbReference type="InterPro" id="IPR010982">
    <property type="entry name" value="Lambda_DNA-bd_dom_sf"/>
</dbReference>
<evidence type="ECO:0000313" key="4">
    <source>
        <dbReference type="Proteomes" id="UP000309668"/>
    </source>
</evidence>
<name>A0A5S3P9L8_9SPHN</name>
<organism evidence="3 4">
    <name type="scientific">Qipengyuania marisflavi</name>
    <dbReference type="NCBI Taxonomy" id="2486356"/>
    <lineage>
        <taxon>Bacteria</taxon>
        <taxon>Pseudomonadati</taxon>
        <taxon>Pseudomonadota</taxon>
        <taxon>Alphaproteobacteria</taxon>
        <taxon>Sphingomonadales</taxon>
        <taxon>Erythrobacteraceae</taxon>
        <taxon>Qipengyuania</taxon>
    </lineage>
</organism>
<dbReference type="RefSeq" id="WP_138615782.1">
    <property type="nucleotide sequence ID" value="NZ_VCAO01000001.1"/>
</dbReference>
<dbReference type="SMART" id="SM00530">
    <property type="entry name" value="HTH_XRE"/>
    <property type="match status" value="1"/>
</dbReference>
<dbReference type="CDD" id="cd00093">
    <property type="entry name" value="HTH_XRE"/>
    <property type="match status" value="1"/>
</dbReference>
<feature type="domain" description="HTH cro/C1-type" evidence="2">
    <location>
        <begin position="34"/>
        <end position="89"/>
    </location>
</feature>
<dbReference type="PROSITE" id="PS50943">
    <property type="entry name" value="HTH_CROC1"/>
    <property type="match status" value="1"/>
</dbReference>
<dbReference type="Pfam" id="PF13443">
    <property type="entry name" value="HTH_26"/>
    <property type="match status" value="1"/>
</dbReference>
<dbReference type="Proteomes" id="UP000309668">
    <property type="component" value="Unassembled WGS sequence"/>
</dbReference>
<comment type="caution">
    <text evidence="3">The sequence shown here is derived from an EMBL/GenBank/DDBJ whole genome shotgun (WGS) entry which is preliminary data.</text>
</comment>
<feature type="region of interest" description="Disordered" evidence="1">
    <location>
        <begin position="135"/>
        <end position="154"/>
    </location>
</feature>
<reference evidence="3 4" key="1">
    <citation type="submission" date="2019-05" db="EMBL/GenBank/DDBJ databases">
        <title>Erythrobacter marisflavi sp. nov., isolated from isolated from water of an estuary environment.</title>
        <authorList>
            <person name="Yoon J.-H."/>
        </authorList>
    </citation>
    <scope>NUCLEOTIDE SEQUENCE [LARGE SCALE GENOMIC DNA]</scope>
    <source>
        <strain evidence="3 4">KEM-5</strain>
    </source>
</reference>
<evidence type="ECO:0000313" key="3">
    <source>
        <dbReference type="EMBL" id="TMM50194.1"/>
    </source>
</evidence>
<dbReference type="Gene3D" id="1.10.260.40">
    <property type="entry name" value="lambda repressor-like DNA-binding domains"/>
    <property type="match status" value="1"/>
</dbReference>
<evidence type="ECO:0000256" key="1">
    <source>
        <dbReference type="SAM" id="MobiDB-lite"/>
    </source>
</evidence>
<keyword evidence="4" id="KW-1185">Reference proteome</keyword>
<evidence type="ECO:0000259" key="2">
    <source>
        <dbReference type="PROSITE" id="PS50943"/>
    </source>
</evidence>
<proteinExistence type="predicted"/>
<dbReference type="InterPro" id="IPR001387">
    <property type="entry name" value="Cro/C1-type_HTH"/>
</dbReference>
<sequence>MKDVVNTMSNKFSDLFKSDEFKEEFFVAEAQARLQMLLEDRGVTRAELSRKLGVSRARVTQIFSDDAKNLTLRLLARSFIALGEEPVVLEKSEYERLVRCAEEEKSNRKVRHRTCTDGQEDVLTASLIAEALRSSEQLHSSEGDKLSRRSSTAKTWAEYGSNVVPMRRAANG</sequence>
<dbReference type="EMBL" id="VCAO01000001">
    <property type="protein sequence ID" value="TMM50194.1"/>
    <property type="molecule type" value="Genomic_DNA"/>
</dbReference>
<protein>
    <submittedName>
        <fullName evidence="3">Helix-turn-helix transcriptional regulator</fullName>
    </submittedName>
</protein>
<dbReference type="GO" id="GO:0003677">
    <property type="term" value="F:DNA binding"/>
    <property type="evidence" value="ECO:0007669"/>
    <property type="project" value="InterPro"/>
</dbReference>
<accession>A0A5S3P9L8</accession>